<feature type="repeat" description="PPR" evidence="2">
    <location>
        <begin position="619"/>
        <end position="653"/>
    </location>
</feature>
<keyword evidence="1" id="KW-0677">Repeat</keyword>
<dbReference type="NCBIfam" id="TIGR00756">
    <property type="entry name" value="PPR"/>
    <property type="match status" value="4"/>
</dbReference>
<feature type="repeat" description="PPR" evidence="2">
    <location>
        <begin position="383"/>
        <end position="417"/>
    </location>
</feature>
<dbReference type="InterPro" id="IPR046848">
    <property type="entry name" value="E_motif"/>
</dbReference>
<gene>
    <name evidence="4" type="primary">LOC111285348</name>
</gene>
<evidence type="ECO:0000256" key="1">
    <source>
        <dbReference type="ARBA" id="ARBA00022737"/>
    </source>
</evidence>
<dbReference type="Pfam" id="PF20431">
    <property type="entry name" value="E_motif"/>
    <property type="match status" value="1"/>
</dbReference>
<dbReference type="FunFam" id="1.25.40.10:FF:000344">
    <property type="entry name" value="Pentatricopeptide repeat-containing protein"/>
    <property type="match status" value="1"/>
</dbReference>
<dbReference type="Gene3D" id="1.25.40.10">
    <property type="entry name" value="Tetratricopeptide repeat domain"/>
    <property type="match status" value="5"/>
</dbReference>
<organism evidence="3 4">
    <name type="scientific">Durio zibethinus</name>
    <name type="common">Durian</name>
    <dbReference type="NCBI Taxonomy" id="66656"/>
    <lineage>
        <taxon>Eukaryota</taxon>
        <taxon>Viridiplantae</taxon>
        <taxon>Streptophyta</taxon>
        <taxon>Embryophyta</taxon>
        <taxon>Tracheophyta</taxon>
        <taxon>Spermatophyta</taxon>
        <taxon>Magnoliopsida</taxon>
        <taxon>eudicotyledons</taxon>
        <taxon>Gunneridae</taxon>
        <taxon>Pentapetalae</taxon>
        <taxon>rosids</taxon>
        <taxon>malvids</taxon>
        <taxon>Malvales</taxon>
        <taxon>Malvaceae</taxon>
        <taxon>Helicteroideae</taxon>
        <taxon>Durio</taxon>
    </lineage>
</organism>
<accession>A0A6P5XRF5</accession>
<evidence type="ECO:0000313" key="3">
    <source>
        <dbReference type="Proteomes" id="UP000515121"/>
    </source>
</evidence>
<dbReference type="InterPro" id="IPR046960">
    <property type="entry name" value="PPR_At4g14850-like_plant"/>
</dbReference>
<proteinExistence type="predicted"/>
<dbReference type="PANTHER" id="PTHR47926">
    <property type="entry name" value="PENTATRICOPEPTIDE REPEAT-CONTAINING PROTEIN"/>
    <property type="match status" value="1"/>
</dbReference>
<reference evidence="4" key="1">
    <citation type="submission" date="2025-08" db="UniProtKB">
        <authorList>
            <consortium name="RefSeq"/>
        </authorList>
    </citation>
    <scope>IDENTIFICATION</scope>
    <source>
        <tissue evidence="4">Fruit stalk</tissue>
    </source>
</reference>
<dbReference type="FunFam" id="1.25.40.10:FF:000144">
    <property type="entry name" value="Pentatricopeptide repeat-containing protein, mitochondrial"/>
    <property type="match status" value="1"/>
</dbReference>
<evidence type="ECO:0000313" key="4">
    <source>
        <dbReference type="RefSeq" id="XP_022730492.1"/>
    </source>
</evidence>
<dbReference type="Pfam" id="PF13041">
    <property type="entry name" value="PPR_2"/>
    <property type="match status" value="2"/>
</dbReference>
<dbReference type="InterPro" id="IPR002885">
    <property type="entry name" value="PPR_rpt"/>
</dbReference>
<feature type="repeat" description="PPR" evidence="2">
    <location>
        <begin position="584"/>
        <end position="618"/>
    </location>
</feature>
<feature type="repeat" description="PPR" evidence="2">
    <location>
        <begin position="281"/>
        <end position="315"/>
    </location>
</feature>
<dbReference type="GO" id="GO:0009451">
    <property type="term" value="P:RNA modification"/>
    <property type="evidence" value="ECO:0007669"/>
    <property type="project" value="InterPro"/>
</dbReference>
<keyword evidence="3" id="KW-1185">Reference proteome</keyword>
<dbReference type="OrthoDB" id="1880841at2759"/>
<dbReference type="FunFam" id="1.25.40.10:FF:001226">
    <property type="entry name" value="Pentatricopeptide repeat-containing protein At3g03580"/>
    <property type="match status" value="1"/>
</dbReference>
<sequence length="789" mass="87769">MHVKSCYNNLTKALLSLCPKSNSFIHTKQTHAFAIHHGLLPTHIPLSAALILRYAAFNSPSTCHLLFQQALPYSQTPFLWNTFIRALSIARFNRDGFQFQVYNTMLRIGIKPDAYTFPFILKACADVFCFQKGLEIHGAVIKTGFDSDILLGNTLLSFYGACGSLREARKVFDEMRERDVVSWNAVLGVLSVNGCYLEALNFFSQMNFTSGIKPNMVTFVTLLPVCGVLGDKGLVTQIHVSIFKVGLNFEVSIGNALIDAYGKCWNVKDSKRVFDEMVEKNKISWNARITSLAYMGLNKDALDIFRLMMKVGLTPDSITISSMIPVLAGLQFFNLAKEIHGFSLRIGIEHDVFISNSLIDMYAKSGHSNAASNVFHQMNARRNVVSWNAMVANFAQNRLELAAVELLREMQAHGEVPDSITLTNVLPACGRLGFLQNGKEIHGRTIRLGSNFDLFVSNALTDMYAKCGCLNLAENVFNNSVKDEVSYNILIVGYSLTNDWSKSVSLFSEMGFIGMKHDVVSFIGVISACANQGALKQGKEIHGLAVRKHVHAHLFVANSLLDFYTKCGRIDTASKLFYQIQHKDVASWNTMILGYGMLGELNMAINFFEAMKDDGVVYDSVSYIAILSACSHGGLLEKGRKYFEEMKAQKIEPTQMHYACMVDLLGRAGLLEEAAELIKSLPITPDANIWGALLGACRIFGNIELGRSAAENLFKLKPQHSGYYTILSNMFAEAGKWDEAHGIRELMKLRGARKNPGCSWVHIQDQVHAFVVGERMEKLDPTLWLAGYS</sequence>
<dbReference type="FunFam" id="1.25.40.10:FF:000280">
    <property type="entry name" value="Pentatricopeptide repeat-containing protein"/>
    <property type="match status" value="1"/>
</dbReference>
<dbReference type="Proteomes" id="UP000515121">
    <property type="component" value="Unplaced"/>
</dbReference>
<dbReference type="GeneID" id="111285348"/>
<dbReference type="AlphaFoldDB" id="A0A6P5XRF5"/>
<feature type="repeat" description="PPR" evidence="2">
    <location>
        <begin position="148"/>
        <end position="182"/>
    </location>
</feature>
<dbReference type="PANTHER" id="PTHR47926:SF427">
    <property type="entry name" value="TETRATRICOPEPTIDE-LIKE HELICAL DOMAIN SUPERFAMILY"/>
    <property type="match status" value="1"/>
</dbReference>
<protein>
    <submittedName>
        <fullName evidence="4">Pentatricopeptide repeat-containing protein At4g14170-like</fullName>
    </submittedName>
</protein>
<name>A0A6P5XRF5_DURZI</name>
<dbReference type="GO" id="GO:0003723">
    <property type="term" value="F:RNA binding"/>
    <property type="evidence" value="ECO:0007669"/>
    <property type="project" value="InterPro"/>
</dbReference>
<dbReference type="InterPro" id="IPR011990">
    <property type="entry name" value="TPR-like_helical_dom_sf"/>
</dbReference>
<dbReference type="RefSeq" id="XP_022730492.1">
    <property type="nucleotide sequence ID" value="XM_022874757.1"/>
</dbReference>
<feature type="repeat" description="PPR" evidence="2">
    <location>
        <begin position="483"/>
        <end position="517"/>
    </location>
</feature>
<dbReference type="PROSITE" id="PS51375">
    <property type="entry name" value="PPR"/>
    <property type="match status" value="6"/>
</dbReference>
<dbReference type="Pfam" id="PF01535">
    <property type="entry name" value="PPR"/>
    <property type="match status" value="6"/>
</dbReference>
<dbReference type="FunFam" id="1.25.40.10:FF:000361">
    <property type="entry name" value="Pentatricopeptide repeat-containing protein chloroplastic"/>
    <property type="match status" value="1"/>
</dbReference>
<evidence type="ECO:0000256" key="2">
    <source>
        <dbReference type="PROSITE-ProRule" id="PRU00708"/>
    </source>
</evidence>
<dbReference type="KEGG" id="dzi:111285348"/>